<evidence type="ECO:0000256" key="3">
    <source>
        <dbReference type="ARBA" id="ARBA00022475"/>
    </source>
</evidence>
<comment type="caution">
    <text evidence="8">The sequence shown here is derived from an EMBL/GenBank/DDBJ whole genome shotgun (WGS) entry which is preliminary data.</text>
</comment>
<comment type="subcellular location">
    <subcellularLocation>
        <location evidence="1">Cell membrane</location>
        <topology evidence="1">Multi-pass membrane protein</topology>
    </subcellularLocation>
</comment>
<feature type="transmembrane region" description="Helical" evidence="7">
    <location>
        <begin position="108"/>
        <end position="130"/>
    </location>
</feature>
<dbReference type="GO" id="GO:0015109">
    <property type="term" value="F:chromate transmembrane transporter activity"/>
    <property type="evidence" value="ECO:0007669"/>
    <property type="project" value="InterPro"/>
</dbReference>
<accession>A0A498CXK8</accession>
<evidence type="ECO:0000256" key="4">
    <source>
        <dbReference type="ARBA" id="ARBA00022692"/>
    </source>
</evidence>
<protein>
    <submittedName>
        <fullName evidence="8">Chromate transporter</fullName>
    </submittedName>
</protein>
<feature type="transmembrane region" description="Helical" evidence="7">
    <location>
        <begin position="179"/>
        <end position="212"/>
    </location>
</feature>
<comment type="similarity">
    <text evidence="2">Belongs to the chromate ion transporter (CHR) (TC 2.A.51) family.</text>
</comment>
<dbReference type="PANTHER" id="PTHR43663:SF1">
    <property type="entry name" value="CHROMATE TRANSPORTER"/>
    <property type="match status" value="1"/>
</dbReference>
<dbReference type="InterPro" id="IPR003370">
    <property type="entry name" value="Chromate_transpt"/>
</dbReference>
<keyword evidence="4 7" id="KW-0812">Transmembrane</keyword>
<feature type="transmembrane region" description="Helical" evidence="7">
    <location>
        <begin position="80"/>
        <end position="102"/>
    </location>
</feature>
<organism evidence="8 9">
    <name type="scientific">Anaerotruncus massiliensis</name>
    <name type="common">ex Liu et al. 2021</name>
    <dbReference type="NCBI Taxonomy" id="2321404"/>
    <lineage>
        <taxon>Bacteria</taxon>
        <taxon>Bacillati</taxon>
        <taxon>Bacillota</taxon>
        <taxon>Clostridia</taxon>
        <taxon>Eubacteriales</taxon>
        <taxon>Oscillospiraceae</taxon>
        <taxon>Anaerotruncus</taxon>
    </lineage>
</organism>
<dbReference type="Proteomes" id="UP000276301">
    <property type="component" value="Unassembled WGS sequence"/>
</dbReference>
<evidence type="ECO:0000313" key="8">
    <source>
        <dbReference type="EMBL" id="RLL08180.1"/>
    </source>
</evidence>
<keyword evidence="5 7" id="KW-1133">Transmembrane helix</keyword>
<keyword evidence="9" id="KW-1185">Reference proteome</keyword>
<evidence type="ECO:0000256" key="6">
    <source>
        <dbReference type="ARBA" id="ARBA00023136"/>
    </source>
</evidence>
<dbReference type="GO" id="GO:0005886">
    <property type="term" value="C:plasma membrane"/>
    <property type="evidence" value="ECO:0007669"/>
    <property type="project" value="UniProtKB-SubCell"/>
</dbReference>
<evidence type="ECO:0000256" key="2">
    <source>
        <dbReference type="ARBA" id="ARBA00005262"/>
    </source>
</evidence>
<proteinExistence type="inferred from homology"/>
<feature type="transmembrane region" description="Helical" evidence="7">
    <location>
        <begin position="39"/>
        <end position="60"/>
    </location>
</feature>
<dbReference type="EMBL" id="RCHT01000035">
    <property type="protein sequence ID" value="RLL08180.1"/>
    <property type="molecule type" value="Genomic_DNA"/>
</dbReference>
<evidence type="ECO:0000256" key="5">
    <source>
        <dbReference type="ARBA" id="ARBA00022989"/>
    </source>
</evidence>
<evidence type="ECO:0000256" key="7">
    <source>
        <dbReference type="SAM" id="Phobius"/>
    </source>
</evidence>
<keyword evidence="3" id="KW-1003">Cell membrane</keyword>
<dbReference type="InterPro" id="IPR052518">
    <property type="entry name" value="CHR_Transporter"/>
</dbReference>
<dbReference type="AlphaFoldDB" id="A0A498CXK8"/>
<sequence>MNQIDVIHIIISFYRSIFQSYNHRVWKGSANLEKTKKPYLWLLGVNLFISTFTFGGGYVVVPMIRRYFVERRRCFTEEELVSMAAVAQSTPGAIAINLSALAGFRTAGLGGAVLSCIAAILPPLAILGLVSAFYAAFAANAVIAAVLKGMQASVAALIVDLIIDMCRMLLKERSPLLTALIPCAFLASFVLNVNVALILAASCLLCVGRVLLKRRARR</sequence>
<keyword evidence="6 7" id="KW-0472">Membrane</keyword>
<feature type="transmembrane region" description="Helical" evidence="7">
    <location>
        <begin position="137"/>
        <end position="159"/>
    </location>
</feature>
<dbReference type="Pfam" id="PF02417">
    <property type="entry name" value="Chromate_transp"/>
    <property type="match status" value="1"/>
</dbReference>
<gene>
    <name evidence="8" type="ORF">D4A47_12360</name>
</gene>
<dbReference type="PANTHER" id="PTHR43663">
    <property type="entry name" value="CHROMATE TRANSPORT PROTEIN-RELATED"/>
    <property type="match status" value="1"/>
</dbReference>
<evidence type="ECO:0000256" key="1">
    <source>
        <dbReference type="ARBA" id="ARBA00004651"/>
    </source>
</evidence>
<name>A0A498CXK8_9FIRM</name>
<reference evidence="8 9" key="1">
    <citation type="submission" date="2018-10" db="EMBL/GenBank/DDBJ databases">
        <title>Anaerotruncus faecis sp. nov., isolated from human feces.</title>
        <authorList>
            <person name="Wang Y.-J."/>
        </authorList>
    </citation>
    <scope>NUCLEOTIDE SEQUENCE [LARGE SCALE GENOMIC DNA]</scope>
    <source>
        <strain evidence="8 9">22A2-44</strain>
    </source>
</reference>
<evidence type="ECO:0000313" key="9">
    <source>
        <dbReference type="Proteomes" id="UP000276301"/>
    </source>
</evidence>